<dbReference type="Proteomes" id="UP000295164">
    <property type="component" value="Unassembled WGS sequence"/>
</dbReference>
<feature type="signal peptide" evidence="1">
    <location>
        <begin position="1"/>
        <end position="21"/>
    </location>
</feature>
<evidence type="ECO:0000313" key="3">
    <source>
        <dbReference type="Proteomes" id="UP000295164"/>
    </source>
</evidence>
<reference evidence="2 3" key="1">
    <citation type="submission" date="2019-03" db="EMBL/GenBank/DDBJ databases">
        <authorList>
            <person name="Kim M.K.M."/>
        </authorList>
    </citation>
    <scope>NUCLEOTIDE SEQUENCE [LARGE SCALE GENOMIC DNA]</scope>
    <source>
        <strain evidence="2 3">17J68-15</strain>
    </source>
</reference>
<evidence type="ECO:0000313" key="2">
    <source>
        <dbReference type="EMBL" id="TCZ65659.1"/>
    </source>
</evidence>
<organism evidence="2 3">
    <name type="scientific">Flaviaesturariibacter aridisoli</name>
    <dbReference type="NCBI Taxonomy" id="2545761"/>
    <lineage>
        <taxon>Bacteria</taxon>
        <taxon>Pseudomonadati</taxon>
        <taxon>Bacteroidota</taxon>
        <taxon>Chitinophagia</taxon>
        <taxon>Chitinophagales</taxon>
        <taxon>Chitinophagaceae</taxon>
        <taxon>Flaviaestuariibacter</taxon>
    </lineage>
</organism>
<sequence length="160" mass="17694">MFKRIASLSLLCALLTQGVQAQRSAGGSSYKNAVGLRVEFGTGNTWVGPSVKHFFNEHSAGEFQLLFGNHSTILDFEYQYHGTIAGAAGLRWYFGLGPALALYKHGSDLYLRPIVGLDYKIPGAPLNLGFDWRPTFRATHGEFGDRFTAARFSIPMRITF</sequence>
<keyword evidence="3" id="KW-1185">Reference proteome</keyword>
<gene>
    <name evidence="2" type="ORF">E0486_17205</name>
</gene>
<dbReference type="OrthoDB" id="978645at2"/>
<accession>A0A4V2WM06</accession>
<dbReference type="AlphaFoldDB" id="A0A4V2WM06"/>
<feature type="chain" id="PRO_5020429026" description="Outer membrane protein beta-barrel domain-containing protein" evidence="1">
    <location>
        <begin position="22"/>
        <end position="160"/>
    </location>
</feature>
<comment type="caution">
    <text evidence="2">The sequence shown here is derived from an EMBL/GenBank/DDBJ whole genome shotgun (WGS) entry which is preliminary data.</text>
</comment>
<protein>
    <recommendedName>
        <fullName evidence="4">Outer membrane protein beta-barrel domain-containing protein</fullName>
    </recommendedName>
</protein>
<evidence type="ECO:0008006" key="4">
    <source>
        <dbReference type="Google" id="ProtNLM"/>
    </source>
</evidence>
<dbReference type="RefSeq" id="WP_131854074.1">
    <property type="nucleotide sequence ID" value="NZ_SKFH01000049.1"/>
</dbReference>
<evidence type="ECO:0000256" key="1">
    <source>
        <dbReference type="SAM" id="SignalP"/>
    </source>
</evidence>
<dbReference type="EMBL" id="SKFH01000049">
    <property type="protein sequence ID" value="TCZ65659.1"/>
    <property type="molecule type" value="Genomic_DNA"/>
</dbReference>
<name>A0A4V2WM06_9BACT</name>
<keyword evidence="1" id="KW-0732">Signal</keyword>
<proteinExistence type="predicted"/>